<keyword evidence="1" id="KW-1185">Reference proteome</keyword>
<accession>A0A915INM3</accession>
<evidence type="ECO:0000313" key="2">
    <source>
        <dbReference type="WBParaSite" id="nRc.2.0.1.t15033-RA"/>
    </source>
</evidence>
<dbReference type="Proteomes" id="UP000887565">
    <property type="component" value="Unplaced"/>
</dbReference>
<evidence type="ECO:0000313" key="1">
    <source>
        <dbReference type="Proteomes" id="UP000887565"/>
    </source>
</evidence>
<dbReference type="AlphaFoldDB" id="A0A915INM3"/>
<protein>
    <submittedName>
        <fullName evidence="2">Uncharacterized protein</fullName>
    </submittedName>
</protein>
<reference evidence="2" key="1">
    <citation type="submission" date="2022-11" db="UniProtKB">
        <authorList>
            <consortium name="WormBaseParasite"/>
        </authorList>
    </citation>
    <scope>IDENTIFICATION</scope>
</reference>
<organism evidence="1 2">
    <name type="scientific">Romanomermis culicivorax</name>
    <name type="common">Nematode worm</name>
    <dbReference type="NCBI Taxonomy" id="13658"/>
    <lineage>
        <taxon>Eukaryota</taxon>
        <taxon>Metazoa</taxon>
        <taxon>Ecdysozoa</taxon>
        <taxon>Nematoda</taxon>
        <taxon>Enoplea</taxon>
        <taxon>Dorylaimia</taxon>
        <taxon>Mermithida</taxon>
        <taxon>Mermithoidea</taxon>
        <taxon>Mermithidae</taxon>
        <taxon>Romanomermis</taxon>
    </lineage>
</organism>
<proteinExistence type="predicted"/>
<name>A0A915INM3_ROMCU</name>
<dbReference type="WBParaSite" id="nRc.2.0.1.t15033-RA">
    <property type="protein sequence ID" value="nRc.2.0.1.t15033-RA"/>
    <property type="gene ID" value="nRc.2.0.1.g15033"/>
</dbReference>
<sequence>MSNQELAMQLCQLKGTLESLLDIIPNAAMEDNKREANRSWIDKYQDSHESYQQNSNYNEFLEFKRQK</sequence>